<name>A0A7X6DMY2_9BACT</name>
<dbReference type="EMBL" id="VTOW01000001">
    <property type="protein sequence ID" value="NKE70160.1"/>
    <property type="molecule type" value="Genomic_DNA"/>
</dbReference>
<evidence type="ECO:0000256" key="1">
    <source>
        <dbReference type="SAM" id="SignalP"/>
    </source>
</evidence>
<feature type="domain" description="TraK N-terminal" evidence="2">
    <location>
        <begin position="29"/>
        <end position="121"/>
    </location>
</feature>
<evidence type="ECO:0000313" key="5">
    <source>
        <dbReference type="Proteomes" id="UP000534783"/>
    </source>
</evidence>
<feature type="chain" id="PRO_5030910381" description="Conjugal transfer pilus assembly protein TraK" evidence="1">
    <location>
        <begin position="19"/>
        <end position="247"/>
    </location>
</feature>
<sequence length="247" mass="27625">MALLIAFFLFGLSGPAFSQEAPSEDIRILPEVATPVEMSASDANRIVCGATIEDVIFSKEKGISIHYTKKDAFLKFQIVKEGGEMIYATTPAELFVVCGEHVFRIIAIPKRVPSKTVRLMTGGSDRIKSNLSLMRGMPYEEKLLTLIRAVYTDQIPESFAITPIRKTFDLFRDIEITLTRTISVEGEGLQVKEYLVQPRGSRVEMREKDFLKVELALRPVAVTIDRLTLTSGQTARLLIVERRGEGN</sequence>
<dbReference type="RefSeq" id="WP_168058424.1">
    <property type="nucleotide sequence ID" value="NZ_VTOW01000001.1"/>
</dbReference>
<reference evidence="4 5" key="1">
    <citation type="journal article" date="2020" name="Nature">
        <title>Bacterial chemolithoautotrophy via manganese oxidation.</title>
        <authorList>
            <person name="Yu H."/>
            <person name="Leadbetter J.R."/>
        </authorList>
    </citation>
    <scope>NUCLEOTIDE SEQUENCE [LARGE SCALE GENOMIC DNA]</scope>
    <source>
        <strain evidence="4 5">Mn-1</strain>
    </source>
</reference>
<dbReference type="Pfam" id="PF06586">
    <property type="entry name" value="TraK_N"/>
    <property type="match status" value="1"/>
</dbReference>
<dbReference type="InterPro" id="IPR055397">
    <property type="entry name" value="TraK_C"/>
</dbReference>
<dbReference type="InterPro" id="IPR010563">
    <property type="entry name" value="TraK_N"/>
</dbReference>
<keyword evidence="1" id="KW-0732">Signal</keyword>
<protein>
    <recommendedName>
        <fullName evidence="6">Conjugal transfer pilus assembly protein TraK</fullName>
    </recommendedName>
</protein>
<feature type="signal peptide" evidence="1">
    <location>
        <begin position="1"/>
        <end position="18"/>
    </location>
</feature>
<accession>A0A7X6DMY2</accession>
<gene>
    <name evidence="4" type="ORF">MNODULE_05310</name>
</gene>
<evidence type="ECO:0000259" key="2">
    <source>
        <dbReference type="Pfam" id="PF06586"/>
    </source>
</evidence>
<evidence type="ECO:0000259" key="3">
    <source>
        <dbReference type="Pfam" id="PF23536"/>
    </source>
</evidence>
<dbReference type="AlphaFoldDB" id="A0A7X6DMY2"/>
<dbReference type="Pfam" id="PF23536">
    <property type="entry name" value="TraK_C"/>
    <property type="match status" value="1"/>
</dbReference>
<keyword evidence="5" id="KW-1185">Reference proteome</keyword>
<organism evidence="4 5">
    <name type="scientific">Candidatus Manganitrophus noduliformans</name>
    <dbReference type="NCBI Taxonomy" id="2606439"/>
    <lineage>
        <taxon>Bacteria</taxon>
        <taxon>Pseudomonadati</taxon>
        <taxon>Nitrospirota</taxon>
        <taxon>Nitrospiria</taxon>
        <taxon>Candidatus Troglogloeales</taxon>
        <taxon>Candidatus Manganitrophaceae</taxon>
        <taxon>Candidatus Manganitrophus</taxon>
    </lineage>
</organism>
<proteinExistence type="predicted"/>
<feature type="domain" description="TraK C-terminal" evidence="3">
    <location>
        <begin position="129"/>
        <end position="241"/>
    </location>
</feature>
<evidence type="ECO:0000313" key="4">
    <source>
        <dbReference type="EMBL" id="NKE70160.1"/>
    </source>
</evidence>
<dbReference type="Proteomes" id="UP000534783">
    <property type="component" value="Unassembled WGS sequence"/>
</dbReference>
<comment type="caution">
    <text evidence="4">The sequence shown here is derived from an EMBL/GenBank/DDBJ whole genome shotgun (WGS) entry which is preliminary data.</text>
</comment>
<evidence type="ECO:0008006" key="6">
    <source>
        <dbReference type="Google" id="ProtNLM"/>
    </source>
</evidence>